<dbReference type="InterPro" id="IPR000432">
    <property type="entry name" value="DNA_mismatch_repair_MutS_C"/>
</dbReference>
<feature type="binding site" evidence="9">
    <location>
        <begin position="641"/>
        <end position="648"/>
    </location>
    <ligand>
        <name>ATP</name>
        <dbReference type="ChEBI" id="CHEBI:30616"/>
    </ligand>
</feature>
<evidence type="ECO:0000256" key="1">
    <source>
        <dbReference type="ARBA" id="ARBA00006271"/>
    </source>
</evidence>
<dbReference type="InterPro" id="IPR007695">
    <property type="entry name" value="DNA_mismatch_repair_MutS-lik_N"/>
</dbReference>
<dbReference type="Gene3D" id="1.10.1420.10">
    <property type="match status" value="2"/>
</dbReference>
<dbReference type="Pfam" id="PF01624">
    <property type="entry name" value="MutS_I"/>
    <property type="match status" value="1"/>
</dbReference>
<dbReference type="SUPFAM" id="SSF48334">
    <property type="entry name" value="DNA repair protein MutS, domain III"/>
    <property type="match status" value="1"/>
</dbReference>
<dbReference type="SMART" id="SM00534">
    <property type="entry name" value="MUTSac"/>
    <property type="match status" value="1"/>
</dbReference>
<evidence type="ECO:0000256" key="11">
    <source>
        <dbReference type="SAM" id="MobiDB-lite"/>
    </source>
</evidence>
<comment type="similarity">
    <text evidence="1 9 10">Belongs to the DNA mismatch repair MutS family.</text>
</comment>
<dbReference type="SUPFAM" id="SSF55271">
    <property type="entry name" value="DNA repair protein MutS, domain I"/>
    <property type="match status" value="1"/>
</dbReference>
<dbReference type="Pfam" id="PF05192">
    <property type="entry name" value="MutS_III"/>
    <property type="match status" value="1"/>
</dbReference>
<gene>
    <name evidence="9" type="primary">mutS</name>
    <name evidence="13" type="ORF">HNQ70_003728</name>
</gene>
<dbReference type="CDD" id="cd03284">
    <property type="entry name" value="ABC_MutS1"/>
    <property type="match status" value="1"/>
</dbReference>
<dbReference type="InterPro" id="IPR045076">
    <property type="entry name" value="MutS"/>
</dbReference>
<dbReference type="PIRSF" id="PIRSF037677">
    <property type="entry name" value="DNA_mis_repair_Msh6"/>
    <property type="match status" value="1"/>
</dbReference>
<feature type="region of interest" description="Disordered" evidence="11">
    <location>
        <begin position="845"/>
        <end position="881"/>
    </location>
</feature>
<dbReference type="SMART" id="SM00533">
    <property type="entry name" value="MUTSd"/>
    <property type="match status" value="1"/>
</dbReference>
<organism evidence="13 14">
    <name type="scientific">Quisquiliibacterium transsilvanicum</name>
    <dbReference type="NCBI Taxonomy" id="1549638"/>
    <lineage>
        <taxon>Bacteria</taxon>
        <taxon>Pseudomonadati</taxon>
        <taxon>Pseudomonadota</taxon>
        <taxon>Betaproteobacteria</taxon>
        <taxon>Burkholderiales</taxon>
        <taxon>Burkholderiaceae</taxon>
        <taxon>Quisquiliibacterium</taxon>
    </lineage>
</organism>
<dbReference type="Gene3D" id="6.10.140.430">
    <property type="match status" value="1"/>
</dbReference>
<dbReference type="InterPro" id="IPR007696">
    <property type="entry name" value="DNA_mismatch_repair_MutS_core"/>
</dbReference>
<dbReference type="PROSITE" id="PS00486">
    <property type="entry name" value="DNA_MISMATCH_REPAIR_2"/>
    <property type="match status" value="1"/>
</dbReference>
<dbReference type="GO" id="GO:0005524">
    <property type="term" value="F:ATP binding"/>
    <property type="evidence" value="ECO:0007669"/>
    <property type="project" value="UniProtKB-UniRule"/>
</dbReference>
<evidence type="ECO:0000256" key="5">
    <source>
        <dbReference type="ARBA" id="ARBA00022840"/>
    </source>
</evidence>
<dbReference type="Gene3D" id="3.40.50.300">
    <property type="entry name" value="P-loop containing nucleotide triphosphate hydrolases"/>
    <property type="match status" value="1"/>
</dbReference>
<keyword evidence="14" id="KW-1185">Reference proteome</keyword>
<evidence type="ECO:0000259" key="12">
    <source>
        <dbReference type="PROSITE" id="PS00486"/>
    </source>
</evidence>
<feature type="domain" description="DNA mismatch repair proteins mutS family" evidence="12">
    <location>
        <begin position="715"/>
        <end position="731"/>
    </location>
</feature>
<dbReference type="GO" id="GO:0003684">
    <property type="term" value="F:damaged DNA binding"/>
    <property type="evidence" value="ECO:0007669"/>
    <property type="project" value="UniProtKB-UniRule"/>
</dbReference>
<evidence type="ECO:0000256" key="9">
    <source>
        <dbReference type="HAMAP-Rule" id="MF_00096"/>
    </source>
</evidence>
<dbReference type="InterPro" id="IPR007860">
    <property type="entry name" value="DNA_mmatch_repair_MutS_con_dom"/>
</dbReference>
<keyword evidence="6 9" id="KW-0238">DNA-binding</keyword>
<keyword evidence="4 9" id="KW-0227">DNA damage</keyword>
<dbReference type="Gene3D" id="3.30.420.110">
    <property type="entry name" value="MutS, connector domain"/>
    <property type="match status" value="1"/>
</dbReference>
<feature type="compositionally biased region" description="Low complexity" evidence="11">
    <location>
        <begin position="868"/>
        <end position="881"/>
    </location>
</feature>
<evidence type="ECO:0000256" key="3">
    <source>
        <dbReference type="ARBA" id="ARBA00022741"/>
    </source>
</evidence>
<dbReference type="GO" id="GO:0005829">
    <property type="term" value="C:cytosol"/>
    <property type="evidence" value="ECO:0007669"/>
    <property type="project" value="TreeGrafter"/>
</dbReference>
<dbReference type="FunFam" id="3.40.1170.10:FF:000001">
    <property type="entry name" value="DNA mismatch repair protein MutS"/>
    <property type="match status" value="1"/>
</dbReference>
<accession>A0A7W8HKU1</accession>
<dbReference type="InterPro" id="IPR005748">
    <property type="entry name" value="DNA_mismatch_repair_MutS"/>
</dbReference>
<dbReference type="Pfam" id="PF00488">
    <property type="entry name" value="MutS_V"/>
    <property type="match status" value="1"/>
</dbReference>
<evidence type="ECO:0000256" key="2">
    <source>
        <dbReference type="ARBA" id="ARBA00021982"/>
    </source>
</evidence>
<dbReference type="PANTHER" id="PTHR11361">
    <property type="entry name" value="DNA MISMATCH REPAIR PROTEIN MUTS FAMILY MEMBER"/>
    <property type="match status" value="1"/>
</dbReference>
<dbReference type="InterPro" id="IPR027417">
    <property type="entry name" value="P-loop_NTPase"/>
</dbReference>
<sequence>MATRSQASDDPYIAAGHTPMMAQYLRIKAEHPGVLLFYRMGDFYELFHGDAEKAARLLGITLTRRGSSAGEPIPMAGVPVHSLEQYLARLIRIGESVAICEQIGDPALSKGPVERKVVRIVTPGTITDAQLLPERDDRLLLALRPGARRVAAAWMVVASGECWIAEFAAGQLAAELDRLRPAEVVLPESVDPARLPGWPQEARGTAAASLARLPDWQFDDERATRRLCEILGVGDLAGFGVDEAPEAVGAAGALLEYVARTQGQAPTHLQGLRVHHGDEYLVVDPVARRNLEITETMRGEDGPCLLTVLDHCATSAGARLLRRWLQLPLRAQADAAQRHRRVAALQAGATELDLALPGREGRRAGLREALAQTVDFERIAGRVALRSVRPRELAALRDAAPAVTALAGGLRSLDAELFGQTAAALELPHEATAMLSHALAEEPAALVRDGGVFRTGFDAVLDELRAIDEGCDGFLAALEQRERERTGIGNLRVGFNNVHGFFIEVTHGQSARVPDDYRRRQTLKNAERYVTPELKAFEDKALSARERALARERELYEQLVDALSAAVPVWQRVGRTVAEVDVLACLAERARTLDWVAPVFTALPGIEIRAGRHPVVEANVEQFVPNDCVLDDRRRMVLLTGPNMGGKSTYMRQVALIVLLAYCGSFVPADACTLGPIDRIFTRIGASDDLAGGRSTFMVEMTEAAAILHAATENSLVLMDEIGRGTSTFDGLALAHAIAARLLSHNRAFALFATHYFELTQLAERFPQAVNRHLAAAEHRGTIAFLHEVRDGPANRSYGLQVARLAGMPAPVIRAAGQLLETLEARAHDGDAQFDLFAALPVDDTAGPSSGNGTERASADGEAGGKAAGEPAEGGASAATSDPQALAVLDRLARVDADQLSARAALDLVYELKSALGG</sequence>
<dbReference type="Proteomes" id="UP000532440">
    <property type="component" value="Unassembled WGS sequence"/>
</dbReference>
<dbReference type="AlphaFoldDB" id="A0A7W8HKU1"/>
<dbReference type="InterPro" id="IPR016151">
    <property type="entry name" value="DNA_mismatch_repair_MutS_N"/>
</dbReference>
<dbReference type="SUPFAM" id="SSF52540">
    <property type="entry name" value="P-loop containing nucleoside triphosphate hydrolases"/>
    <property type="match status" value="1"/>
</dbReference>
<dbReference type="RefSeq" id="WP_425504392.1">
    <property type="nucleotide sequence ID" value="NZ_BAABEW010000013.1"/>
</dbReference>
<comment type="function">
    <text evidence="8 9">This protein is involved in the repair of mismatches in DNA. It is possible that it carries out the mismatch recognition step. This protein has a weak ATPase activity.</text>
</comment>
<name>A0A7W8HKU1_9BURK</name>
<dbReference type="GO" id="GO:0006298">
    <property type="term" value="P:mismatch repair"/>
    <property type="evidence" value="ECO:0007669"/>
    <property type="project" value="UniProtKB-UniRule"/>
</dbReference>
<evidence type="ECO:0000256" key="8">
    <source>
        <dbReference type="ARBA" id="ARBA00024647"/>
    </source>
</evidence>
<evidence type="ECO:0000313" key="14">
    <source>
        <dbReference type="Proteomes" id="UP000532440"/>
    </source>
</evidence>
<dbReference type="Gene3D" id="3.40.1170.10">
    <property type="entry name" value="DNA repair protein MutS, domain I"/>
    <property type="match status" value="1"/>
</dbReference>
<dbReference type="Pfam" id="PF05188">
    <property type="entry name" value="MutS_II"/>
    <property type="match status" value="1"/>
</dbReference>
<evidence type="ECO:0000256" key="6">
    <source>
        <dbReference type="ARBA" id="ARBA00023125"/>
    </source>
</evidence>
<dbReference type="PANTHER" id="PTHR11361:SF34">
    <property type="entry name" value="DNA MISMATCH REPAIR PROTEIN MSH1, MITOCHONDRIAL"/>
    <property type="match status" value="1"/>
</dbReference>
<keyword evidence="7 9" id="KW-0234">DNA repair</keyword>
<dbReference type="SUPFAM" id="SSF53150">
    <property type="entry name" value="DNA repair protein MutS, domain II"/>
    <property type="match status" value="1"/>
</dbReference>
<evidence type="ECO:0000313" key="13">
    <source>
        <dbReference type="EMBL" id="MBB5273697.1"/>
    </source>
</evidence>
<keyword evidence="5 9" id="KW-0067">ATP-binding</keyword>
<dbReference type="InterPro" id="IPR007861">
    <property type="entry name" value="DNA_mismatch_repair_MutS_clamp"/>
</dbReference>
<dbReference type="NCBIfam" id="NF003810">
    <property type="entry name" value="PRK05399.1"/>
    <property type="match status" value="1"/>
</dbReference>
<dbReference type="GO" id="GO:0030983">
    <property type="term" value="F:mismatched DNA binding"/>
    <property type="evidence" value="ECO:0007669"/>
    <property type="project" value="InterPro"/>
</dbReference>
<keyword evidence="3 9" id="KW-0547">Nucleotide-binding</keyword>
<reference evidence="13 14" key="1">
    <citation type="submission" date="2020-08" db="EMBL/GenBank/DDBJ databases">
        <title>Genomic Encyclopedia of Type Strains, Phase IV (KMG-IV): sequencing the most valuable type-strain genomes for metagenomic binning, comparative biology and taxonomic classification.</title>
        <authorList>
            <person name="Goeker M."/>
        </authorList>
    </citation>
    <scope>NUCLEOTIDE SEQUENCE [LARGE SCALE GENOMIC DNA]</scope>
    <source>
        <strain evidence="13 14">DSM 29781</strain>
    </source>
</reference>
<evidence type="ECO:0000256" key="10">
    <source>
        <dbReference type="RuleBase" id="RU003756"/>
    </source>
</evidence>
<dbReference type="GO" id="GO:0140664">
    <property type="term" value="F:ATP-dependent DNA damage sensor activity"/>
    <property type="evidence" value="ECO:0007669"/>
    <property type="project" value="InterPro"/>
</dbReference>
<dbReference type="InterPro" id="IPR036187">
    <property type="entry name" value="DNA_mismatch_repair_MutS_sf"/>
</dbReference>
<evidence type="ECO:0000256" key="4">
    <source>
        <dbReference type="ARBA" id="ARBA00022763"/>
    </source>
</evidence>
<dbReference type="NCBIfam" id="TIGR01070">
    <property type="entry name" value="mutS1"/>
    <property type="match status" value="1"/>
</dbReference>
<dbReference type="InterPro" id="IPR036678">
    <property type="entry name" value="MutS_con_dom_sf"/>
</dbReference>
<dbReference type="InterPro" id="IPR017261">
    <property type="entry name" value="DNA_mismatch_repair_MutS/MSH"/>
</dbReference>
<comment type="caution">
    <text evidence="13">The sequence shown here is derived from an EMBL/GenBank/DDBJ whole genome shotgun (WGS) entry which is preliminary data.</text>
</comment>
<protein>
    <recommendedName>
        <fullName evidence="2 9">DNA mismatch repair protein MutS</fullName>
    </recommendedName>
</protein>
<proteinExistence type="inferred from homology"/>
<evidence type="ECO:0000256" key="7">
    <source>
        <dbReference type="ARBA" id="ARBA00023204"/>
    </source>
</evidence>
<dbReference type="Pfam" id="PF05190">
    <property type="entry name" value="MutS_IV"/>
    <property type="match status" value="1"/>
</dbReference>
<dbReference type="EMBL" id="JACHGB010000008">
    <property type="protein sequence ID" value="MBB5273697.1"/>
    <property type="molecule type" value="Genomic_DNA"/>
</dbReference>
<dbReference type="HAMAP" id="MF_00096">
    <property type="entry name" value="MutS"/>
    <property type="match status" value="1"/>
</dbReference>